<name>A0A4R2P2D4_9BACL</name>
<evidence type="ECO:0000313" key="2">
    <source>
        <dbReference type="Proteomes" id="UP000295416"/>
    </source>
</evidence>
<dbReference type="RefSeq" id="WP_132746354.1">
    <property type="nucleotide sequence ID" value="NZ_SLXK01000015.1"/>
</dbReference>
<comment type="caution">
    <text evidence="1">The sequence shown here is derived from an EMBL/GenBank/DDBJ whole genome shotgun (WGS) entry which is preliminary data.</text>
</comment>
<dbReference type="Proteomes" id="UP000295416">
    <property type="component" value="Unassembled WGS sequence"/>
</dbReference>
<organism evidence="1 2">
    <name type="scientific">Scopulibacillus darangshiensis</name>
    <dbReference type="NCBI Taxonomy" id="442528"/>
    <lineage>
        <taxon>Bacteria</taxon>
        <taxon>Bacillati</taxon>
        <taxon>Bacillota</taxon>
        <taxon>Bacilli</taxon>
        <taxon>Bacillales</taxon>
        <taxon>Sporolactobacillaceae</taxon>
        <taxon>Scopulibacillus</taxon>
    </lineage>
</organism>
<keyword evidence="2" id="KW-1185">Reference proteome</keyword>
<gene>
    <name evidence="1" type="ORF">EV207_115110</name>
</gene>
<evidence type="ECO:0008006" key="3">
    <source>
        <dbReference type="Google" id="ProtNLM"/>
    </source>
</evidence>
<accession>A0A4R2P2D4</accession>
<dbReference type="EMBL" id="SLXK01000015">
    <property type="protein sequence ID" value="TCP28873.1"/>
    <property type="molecule type" value="Genomic_DNA"/>
</dbReference>
<protein>
    <recommendedName>
        <fullName evidence="3">Zinc dependent phospholipase C</fullName>
    </recommendedName>
</protein>
<dbReference type="OrthoDB" id="9810012at2"/>
<proteinExistence type="predicted"/>
<reference evidence="1 2" key="1">
    <citation type="submission" date="2019-03" db="EMBL/GenBank/DDBJ databases">
        <title>Genomic Encyclopedia of Type Strains, Phase IV (KMG-IV): sequencing the most valuable type-strain genomes for metagenomic binning, comparative biology and taxonomic classification.</title>
        <authorList>
            <person name="Goeker M."/>
        </authorList>
    </citation>
    <scope>NUCLEOTIDE SEQUENCE [LARGE SCALE GENOMIC DNA]</scope>
    <source>
        <strain evidence="1 2">DSM 19377</strain>
    </source>
</reference>
<dbReference type="AlphaFoldDB" id="A0A4R2P2D4"/>
<sequence>MGSRMMPLIIASKAADRLTIRNRPLFLLGGIAPDGAFTRDKKNESHFYEGKVEDGTRIVNYDRFIDKYCSNLSNEYMLGYLTHLVSDDVWMKFIYFKHDMKQRLDEDPRLPDRWHNDFRKLNGRLVERFKCADLKEELIKASTPLTYQKLMVMTWKPLKRRH</sequence>
<evidence type="ECO:0000313" key="1">
    <source>
        <dbReference type="EMBL" id="TCP28873.1"/>
    </source>
</evidence>